<dbReference type="GO" id="GO:0005743">
    <property type="term" value="C:mitochondrial inner membrane"/>
    <property type="evidence" value="ECO:0007669"/>
    <property type="project" value="UniProtKB-SubCell"/>
</dbReference>
<dbReference type="SUPFAM" id="SSF54980">
    <property type="entry name" value="EF-G C-terminal domain-like"/>
    <property type="match status" value="2"/>
</dbReference>
<dbReference type="CDD" id="cd03709">
    <property type="entry name" value="lepA_C"/>
    <property type="match status" value="1"/>
</dbReference>
<dbReference type="GO" id="GO:0097177">
    <property type="term" value="F:mitochondrial ribosome binding"/>
    <property type="evidence" value="ECO:0007669"/>
    <property type="project" value="TreeGrafter"/>
</dbReference>
<feature type="binding site" evidence="8">
    <location>
        <begin position="142"/>
        <end position="146"/>
    </location>
    <ligand>
        <name>GTP</name>
        <dbReference type="ChEBI" id="CHEBI:37565"/>
    </ligand>
</feature>
<comment type="similarity">
    <text evidence="8">Belongs to the GTP-binding elongation factor family. LepA subfamily.</text>
</comment>
<dbReference type="Pfam" id="PF00009">
    <property type="entry name" value="GTP_EFTU"/>
    <property type="match status" value="1"/>
</dbReference>
<organism evidence="11 12">
    <name type="scientific">Digitaria exilis</name>
    <dbReference type="NCBI Taxonomy" id="1010633"/>
    <lineage>
        <taxon>Eukaryota</taxon>
        <taxon>Viridiplantae</taxon>
        <taxon>Streptophyta</taxon>
        <taxon>Embryophyta</taxon>
        <taxon>Tracheophyta</taxon>
        <taxon>Spermatophyta</taxon>
        <taxon>Magnoliopsida</taxon>
        <taxon>Liliopsida</taxon>
        <taxon>Poales</taxon>
        <taxon>Poaceae</taxon>
        <taxon>PACMAD clade</taxon>
        <taxon>Panicoideae</taxon>
        <taxon>Panicodae</taxon>
        <taxon>Paniceae</taxon>
        <taxon>Anthephorinae</taxon>
        <taxon>Digitaria</taxon>
    </lineage>
</organism>
<gene>
    <name evidence="11" type="ORF">HU200_035828</name>
</gene>
<dbReference type="Pfam" id="PF03144">
    <property type="entry name" value="GTP_EFTU_D2"/>
    <property type="match status" value="1"/>
</dbReference>
<feature type="region of interest" description="Disordered" evidence="9">
    <location>
        <begin position="30"/>
        <end position="53"/>
    </location>
</feature>
<evidence type="ECO:0000313" key="11">
    <source>
        <dbReference type="EMBL" id="KAF8697639.1"/>
    </source>
</evidence>
<accession>A0A835EIQ1</accession>
<dbReference type="InterPro" id="IPR027417">
    <property type="entry name" value="P-loop_NTPase"/>
</dbReference>
<dbReference type="Gene3D" id="3.30.70.2570">
    <property type="entry name" value="Elongation factor 4, C-terminal domain"/>
    <property type="match status" value="1"/>
</dbReference>
<keyword evidence="7 8" id="KW-0472">Membrane</keyword>
<comment type="similarity">
    <text evidence="1">Belongs to the TRAFAC class translation factor GTPase superfamily. Classic translation factor GTPase family. LepA subfamily.</text>
</comment>
<protein>
    <recommendedName>
        <fullName evidence="8">Translation factor GUF1 homolog, mitochondrial</fullName>
        <ecNumber evidence="8">3.6.5.n1</ecNumber>
    </recommendedName>
    <alternativeName>
        <fullName evidence="8">Elongation factor 4 homolog</fullName>
        <shortName evidence="8">EF-4</shortName>
    </alternativeName>
    <alternativeName>
        <fullName evidence="8">GTPase GUF1 homolog</fullName>
    </alternativeName>
    <alternativeName>
        <fullName evidence="8">Ribosomal back-translocase</fullName>
    </alternativeName>
</protein>
<dbReference type="GO" id="GO:0006412">
    <property type="term" value="P:translation"/>
    <property type="evidence" value="ECO:0007669"/>
    <property type="project" value="UniProtKB-KW"/>
</dbReference>
<dbReference type="InterPro" id="IPR004161">
    <property type="entry name" value="EFTu-like_2"/>
</dbReference>
<dbReference type="Gene3D" id="3.30.70.870">
    <property type="entry name" value="Elongation Factor G (Translational Gtpase), domain 3"/>
    <property type="match status" value="1"/>
</dbReference>
<keyword evidence="5 8" id="KW-0496">Mitochondrion</keyword>
<comment type="caution">
    <text evidence="11">The sequence shown here is derived from an EMBL/GenBank/DDBJ whole genome shotgun (WGS) entry which is preliminary data.</text>
</comment>
<evidence type="ECO:0000256" key="8">
    <source>
        <dbReference type="HAMAP-Rule" id="MF_03137"/>
    </source>
</evidence>
<evidence type="ECO:0000256" key="3">
    <source>
        <dbReference type="ARBA" id="ARBA00022792"/>
    </source>
</evidence>
<comment type="catalytic activity">
    <reaction evidence="8">
        <text>GTP + H2O = GDP + phosphate + H(+)</text>
        <dbReference type="Rhea" id="RHEA:19669"/>
        <dbReference type="ChEBI" id="CHEBI:15377"/>
        <dbReference type="ChEBI" id="CHEBI:15378"/>
        <dbReference type="ChEBI" id="CHEBI:37565"/>
        <dbReference type="ChEBI" id="CHEBI:43474"/>
        <dbReference type="ChEBI" id="CHEBI:58189"/>
        <dbReference type="EC" id="3.6.5.n1"/>
    </reaction>
</comment>
<dbReference type="GO" id="GO:0005759">
    <property type="term" value="C:mitochondrial matrix"/>
    <property type="evidence" value="ECO:0007669"/>
    <property type="project" value="UniProtKB-UniRule"/>
</dbReference>
<dbReference type="FunFam" id="3.40.50.300:FF:000078">
    <property type="entry name" value="Elongation factor 4"/>
    <property type="match status" value="1"/>
</dbReference>
<dbReference type="GO" id="GO:0045727">
    <property type="term" value="P:positive regulation of translation"/>
    <property type="evidence" value="ECO:0007669"/>
    <property type="project" value="UniProtKB-UniRule"/>
</dbReference>
<sequence length="665" mass="73213">MAGAAVLRRSARRVARHVAAAHSLSRSALQQPERLFSSQASPEHGPRGAVSGSELALYPPERVRNFSIIAHVDHGKSTLADRLLELTGTIQKGHGQPQYLDKLQVERERGITVKAQTATMFYRHNTTSQDSDGHKYLLNLIDTPGHVDFSYEVSRSLAACQGALLVVDAAQGVQAQTIANFYLAFESNLSIIPVINKIDQPTADPDNVKEQLKRLFDIDPSEALLTSAKTGKGLEQVLPAVIARIPSPPGKCDSPVRMLLLDSYYDEYKGVICHVAVVDGALRKGDKIASAATGRAYEVLDVGIMHPELTPTGVLYTGQVGYVISGMRSTKEARIGDTLHQAKSTVEPLPGFKPAKHMVFSGLYPADGSDFEALSHAIEKLTCNDASVSVTKETSNALGMGFRCGFLGLLHMDVFHQRLEQEYGAQVISTIPTVPYIFEYGDGSKVQVENPAALASNPGKRVVSCWEPTVIATIIIPSEYVGPVIMLCSERRGEQLEYTFIDAQRALLKYRLPLKEIIVDFYNELKGITSGYATFDYEDSEYQQSDLVKMDILLNGQPVDAMATIVHNQKAQRVGRELVEKLKKFIERQMFEITIQAAIGSKVIARETLSAMRKNVLAKCYGGDITRKKKLLEKQKEGKKRMKRVGSVDIPQEAFHELLKVSNSK</sequence>
<keyword evidence="6 8" id="KW-0342">GTP-binding</keyword>
<dbReference type="CDD" id="cd01890">
    <property type="entry name" value="LepA"/>
    <property type="match status" value="1"/>
</dbReference>
<dbReference type="InterPro" id="IPR013842">
    <property type="entry name" value="LepA_CTD"/>
</dbReference>
<keyword evidence="12" id="KW-1185">Reference proteome</keyword>
<dbReference type="EC" id="3.6.5.n1" evidence="8"/>
<dbReference type="CDD" id="cd16260">
    <property type="entry name" value="EF4_III"/>
    <property type="match status" value="1"/>
</dbReference>
<keyword evidence="2 8" id="KW-0547">Nucleotide-binding</keyword>
<feature type="domain" description="Tr-type G" evidence="10">
    <location>
        <begin position="61"/>
        <end position="249"/>
    </location>
</feature>
<evidence type="ECO:0000256" key="2">
    <source>
        <dbReference type="ARBA" id="ARBA00022741"/>
    </source>
</evidence>
<evidence type="ECO:0000256" key="6">
    <source>
        <dbReference type="ARBA" id="ARBA00023134"/>
    </source>
</evidence>
<dbReference type="NCBIfam" id="TIGR01393">
    <property type="entry name" value="lepA"/>
    <property type="match status" value="1"/>
</dbReference>
<comment type="function">
    <text evidence="8">Promotes mitochondrial protein synthesis. May act as a fidelity factor of the translation reaction, by catalyzing a one-codon backward translocation of tRNAs on improperly translocated ribosomes. Binds to mitochondrial ribosomes in a GTP-dependent manner.</text>
</comment>
<dbReference type="InterPro" id="IPR035654">
    <property type="entry name" value="LepA_IV"/>
</dbReference>
<evidence type="ECO:0000256" key="4">
    <source>
        <dbReference type="ARBA" id="ARBA00022801"/>
    </source>
</evidence>
<dbReference type="Gene3D" id="3.30.70.240">
    <property type="match status" value="1"/>
</dbReference>
<dbReference type="EMBL" id="JACEFO010001869">
    <property type="protein sequence ID" value="KAF8697639.1"/>
    <property type="molecule type" value="Genomic_DNA"/>
</dbReference>
<dbReference type="InterPro" id="IPR005225">
    <property type="entry name" value="Small_GTP-bd"/>
</dbReference>
<dbReference type="NCBIfam" id="TIGR00231">
    <property type="entry name" value="small_GTP"/>
    <property type="match status" value="1"/>
</dbReference>
<dbReference type="Pfam" id="PF00679">
    <property type="entry name" value="EFG_C"/>
    <property type="match status" value="1"/>
</dbReference>
<dbReference type="InterPro" id="IPR000640">
    <property type="entry name" value="EFG_V-like"/>
</dbReference>
<comment type="subcellular location">
    <subcellularLocation>
        <location evidence="8">Mitochondrion inner membrane</location>
        <topology evidence="8">Peripheral membrane protein</topology>
        <orientation evidence="8">Matrix side</orientation>
    </subcellularLocation>
</comment>
<dbReference type="CDD" id="cd03699">
    <property type="entry name" value="EF4_II"/>
    <property type="match status" value="1"/>
</dbReference>
<feature type="binding site" evidence="8">
    <location>
        <begin position="70"/>
        <end position="77"/>
    </location>
    <ligand>
        <name>GTP</name>
        <dbReference type="ChEBI" id="CHEBI:37565"/>
    </ligand>
</feature>
<proteinExistence type="inferred from homology"/>
<dbReference type="Gene3D" id="3.40.50.300">
    <property type="entry name" value="P-loop containing nucleotide triphosphate hydrolases"/>
    <property type="match status" value="1"/>
</dbReference>
<dbReference type="FunFam" id="3.30.70.870:FF:000004">
    <property type="entry name" value="Translation factor GUF1, mitochondrial"/>
    <property type="match status" value="1"/>
</dbReference>
<dbReference type="OrthoDB" id="1074at2759"/>
<dbReference type="SUPFAM" id="SSF52540">
    <property type="entry name" value="P-loop containing nucleoside triphosphate hydrolases"/>
    <property type="match status" value="1"/>
</dbReference>
<dbReference type="InterPro" id="IPR035647">
    <property type="entry name" value="EFG_III/V"/>
</dbReference>
<evidence type="ECO:0000256" key="7">
    <source>
        <dbReference type="ARBA" id="ARBA00023136"/>
    </source>
</evidence>
<dbReference type="InterPro" id="IPR038363">
    <property type="entry name" value="LepA_C_sf"/>
</dbReference>
<evidence type="ECO:0000256" key="1">
    <source>
        <dbReference type="ARBA" id="ARBA00005454"/>
    </source>
</evidence>
<evidence type="ECO:0000313" key="12">
    <source>
        <dbReference type="Proteomes" id="UP000636709"/>
    </source>
</evidence>
<evidence type="ECO:0000256" key="5">
    <source>
        <dbReference type="ARBA" id="ARBA00023128"/>
    </source>
</evidence>
<dbReference type="PRINTS" id="PR00315">
    <property type="entry name" value="ELONGATNFCT"/>
</dbReference>
<reference evidence="11" key="1">
    <citation type="submission" date="2020-07" db="EMBL/GenBank/DDBJ databases">
        <title>Genome sequence and genetic diversity analysis of an under-domesticated orphan crop, white fonio (Digitaria exilis).</title>
        <authorList>
            <person name="Bennetzen J.L."/>
            <person name="Chen S."/>
            <person name="Ma X."/>
            <person name="Wang X."/>
            <person name="Yssel A.E.J."/>
            <person name="Chaluvadi S.R."/>
            <person name="Johnson M."/>
            <person name="Gangashetty P."/>
            <person name="Hamidou F."/>
            <person name="Sanogo M.D."/>
            <person name="Zwaenepoel A."/>
            <person name="Wallace J."/>
            <person name="Van De Peer Y."/>
            <person name="Van Deynze A."/>
        </authorList>
    </citation>
    <scope>NUCLEOTIDE SEQUENCE</scope>
    <source>
        <tissue evidence="11">Leaves</tissue>
    </source>
</reference>
<evidence type="ECO:0000259" key="10">
    <source>
        <dbReference type="PROSITE" id="PS51722"/>
    </source>
</evidence>
<dbReference type="PANTHER" id="PTHR43512">
    <property type="entry name" value="TRANSLATION FACTOR GUF1-RELATED"/>
    <property type="match status" value="1"/>
</dbReference>
<dbReference type="InterPro" id="IPR006297">
    <property type="entry name" value="EF-4"/>
</dbReference>
<dbReference type="GO" id="GO:0005525">
    <property type="term" value="F:GTP binding"/>
    <property type="evidence" value="ECO:0007669"/>
    <property type="project" value="UniProtKB-UniRule"/>
</dbReference>
<name>A0A835EIQ1_9POAL</name>
<dbReference type="InterPro" id="IPR000795">
    <property type="entry name" value="T_Tr_GTP-bd_dom"/>
</dbReference>
<dbReference type="FunFam" id="3.30.70.2570:FF:000001">
    <property type="entry name" value="Translation factor GUF1, mitochondrial"/>
    <property type="match status" value="1"/>
</dbReference>
<dbReference type="PROSITE" id="PS00301">
    <property type="entry name" value="G_TR_1"/>
    <property type="match status" value="1"/>
</dbReference>
<dbReference type="InterPro" id="IPR031157">
    <property type="entry name" value="G_TR_CS"/>
</dbReference>
<dbReference type="FunFam" id="2.40.30.10:FF:000015">
    <property type="entry name" value="Translation factor GUF1, mitochondrial"/>
    <property type="match status" value="1"/>
</dbReference>
<dbReference type="PANTHER" id="PTHR43512:SF7">
    <property type="entry name" value="TRANSLATION FACTOR GUF1, MITOCHONDRIAL"/>
    <property type="match status" value="1"/>
</dbReference>
<keyword evidence="8" id="KW-0648">Protein biosynthesis</keyword>
<dbReference type="AlphaFoldDB" id="A0A835EIQ1"/>
<keyword evidence="4 8" id="KW-0378">Hydrolase</keyword>
<dbReference type="HAMAP" id="MF_00071">
    <property type="entry name" value="LepA"/>
    <property type="match status" value="1"/>
</dbReference>
<dbReference type="PROSITE" id="PS51722">
    <property type="entry name" value="G_TR_2"/>
    <property type="match status" value="1"/>
</dbReference>
<dbReference type="Gene3D" id="2.40.30.10">
    <property type="entry name" value="Translation factors"/>
    <property type="match status" value="1"/>
</dbReference>
<dbReference type="FunFam" id="3.30.70.240:FF:000007">
    <property type="entry name" value="Translation factor GUF1, mitochondrial"/>
    <property type="match status" value="1"/>
</dbReference>
<dbReference type="GO" id="GO:0003924">
    <property type="term" value="F:GTPase activity"/>
    <property type="evidence" value="ECO:0007669"/>
    <property type="project" value="UniProtKB-UniRule"/>
</dbReference>
<feature type="binding site" evidence="8">
    <location>
        <begin position="196"/>
        <end position="199"/>
    </location>
    <ligand>
        <name>GTP</name>
        <dbReference type="ChEBI" id="CHEBI:37565"/>
    </ligand>
</feature>
<keyword evidence="3 8" id="KW-0999">Mitochondrion inner membrane</keyword>
<dbReference type="Pfam" id="PF06421">
    <property type="entry name" value="LepA_C"/>
    <property type="match status" value="1"/>
</dbReference>
<evidence type="ECO:0000256" key="9">
    <source>
        <dbReference type="SAM" id="MobiDB-lite"/>
    </source>
</evidence>
<dbReference type="Proteomes" id="UP000636709">
    <property type="component" value="Unassembled WGS sequence"/>
</dbReference>